<evidence type="ECO:0000256" key="4">
    <source>
        <dbReference type="ARBA" id="ARBA00022490"/>
    </source>
</evidence>
<dbReference type="Gene3D" id="3.90.1150.10">
    <property type="entry name" value="Aspartate Aminotransferase, domain 1"/>
    <property type="match status" value="1"/>
</dbReference>
<evidence type="ECO:0000256" key="16">
    <source>
        <dbReference type="ARBA" id="ARBA00076222"/>
    </source>
</evidence>
<reference evidence="20" key="1">
    <citation type="submission" date="2020-08" db="EMBL/GenBank/DDBJ databases">
        <title>Multicomponent nature underlies the extraordinary mechanical properties of spider dragline silk.</title>
        <authorList>
            <person name="Kono N."/>
            <person name="Nakamura H."/>
            <person name="Mori M."/>
            <person name="Yoshida Y."/>
            <person name="Ohtoshi R."/>
            <person name="Malay A.D."/>
            <person name="Moran D.A.P."/>
            <person name="Tomita M."/>
            <person name="Numata K."/>
            <person name="Arakawa K."/>
        </authorList>
    </citation>
    <scope>NUCLEOTIDE SEQUENCE</scope>
</reference>
<evidence type="ECO:0000256" key="12">
    <source>
        <dbReference type="ARBA" id="ARBA00026106"/>
    </source>
</evidence>
<dbReference type="Gene3D" id="1.10.287.1970">
    <property type="match status" value="1"/>
</dbReference>
<dbReference type="GO" id="GO:0005737">
    <property type="term" value="C:cytoplasm"/>
    <property type="evidence" value="ECO:0007669"/>
    <property type="project" value="UniProtKB-SubCell"/>
</dbReference>
<evidence type="ECO:0000256" key="13">
    <source>
        <dbReference type="ARBA" id="ARBA00047412"/>
    </source>
</evidence>
<dbReference type="PANTHER" id="PTHR11751">
    <property type="entry name" value="ALANINE AMINOTRANSFERASE"/>
    <property type="match status" value="1"/>
</dbReference>
<evidence type="ECO:0000256" key="14">
    <source>
        <dbReference type="ARBA" id="ARBA00059280"/>
    </source>
</evidence>
<keyword evidence="6 20" id="KW-0032">Aminotransferase</keyword>
<evidence type="ECO:0000256" key="9">
    <source>
        <dbReference type="ARBA" id="ARBA00022990"/>
    </source>
</evidence>
<evidence type="ECO:0000256" key="18">
    <source>
        <dbReference type="ARBA" id="ARBA00082842"/>
    </source>
</evidence>
<evidence type="ECO:0000313" key="20">
    <source>
        <dbReference type="EMBL" id="GFS57587.1"/>
    </source>
</evidence>
<evidence type="ECO:0000259" key="19">
    <source>
        <dbReference type="Pfam" id="PF00155"/>
    </source>
</evidence>
<dbReference type="EMBL" id="BMAW01046847">
    <property type="protein sequence ID" value="GFS57587.1"/>
    <property type="molecule type" value="Genomic_DNA"/>
</dbReference>
<evidence type="ECO:0000256" key="1">
    <source>
        <dbReference type="ARBA" id="ARBA00001933"/>
    </source>
</evidence>
<comment type="cofactor">
    <cofactor evidence="1">
        <name>pyridoxal 5'-phosphate</name>
        <dbReference type="ChEBI" id="CHEBI:597326"/>
    </cofactor>
</comment>
<comment type="similarity">
    <text evidence="11">Belongs to the class-I pyridoxal-phosphate-dependent aminotransferase family. Alanine aminotransferase subfamily.</text>
</comment>
<feature type="domain" description="Aminotransferase class I/classII large" evidence="19">
    <location>
        <begin position="87"/>
        <end position="464"/>
    </location>
</feature>
<dbReference type="Proteomes" id="UP000887013">
    <property type="component" value="Unassembled WGS sequence"/>
</dbReference>
<dbReference type="InterPro" id="IPR045088">
    <property type="entry name" value="ALAT1/2-like"/>
</dbReference>
<dbReference type="OrthoDB" id="1732682at2759"/>
<keyword evidence="4" id="KW-0963">Cytoplasm</keyword>
<organism evidence="20 21">
    <name type="scientific">Nephila pilipes</name>
    <name type="common">Giant wood spider</name>
    <name type="synonym">Nephila maculata</name>
    <dbReference type="NCBI Taxonomy" id="299642"/>
    <lineage>
        <taxon>Eukaryota</taxon>
        <taxon>Metazoa</taxon>
        <taxon>Ecdysozoa</taxon>
        <taxon>Arthropoda</taxon>
        <taxon>Chelicerata</taxon>
        <taxon>Arachnida</taxon>
        <taxon>Araneae</taxon>
        <taxon>Araneomorphae</taxon>
        <taxon>Entelegynae</taxon>
        <taxon>Araneoidea</taxon>
        <taxon>Nephilidae</taxon>
        <taxon>Nephila</taxon>
    </lineage>
</organism>
<gene>
    <name evidence="20" type="primary">gpt2l</name>
    <name evidence="20" type="ORF">NPIL_4191</name>
</gene>
<evidence type="ECO:0000256" key="15">
    <source>
        <dbReference type="ARBA" id="ARBA00074120"/>
    </source>
</evidence>
<comment type="subunit">
    <text evidence="3">Homodimer.</text>
</comment>
<evidence type="ECO:0000256" key="2">
    <source>
        <dbReference type="ARBA" id="ARBA00004496"/>
    </source>
</evidence>
<evidence type="ECO:0000313" key="21">
    <source>
        <dbReference type="Proteomes" id="UP000887013"/>
    </source>
</evidence>
<evidence type="ECO:0000256" key="11">
    <source>
        <dbReference type="ARBA" id="ARBA00025785"/>
    </source>
</evidence>
<name>A0A8X6IRS8_NEPPI</name>
<evidence type="ECO:0000256" key="8">
    <source>
        <dbReference type="ARBA" id="ARBA00022898"/>
    </source>
</evidence>
<sequence length="480" mass="53819">MMAKKLLTLDSINPFIRNMQDGEMSLTVRRAKEIETELRKDIMKPFTELIRADINDIQAMGQKPITFVRQVLTSCTYPVLLNDPNLPSDVKVRANEILDECGGRSAAAYTYSEGIDLIRHHVAEYLEKRDGFPARQEDVILSSGSLEALRSILNVLNLPQNEIPIGILVPVPRDPAYSALLDELGIMQIDYYLEEEDNWSINSEELSIALETASRYCIPKAIIVINPGNPTGSVLSPRNIEEIVKFAARRKLVLLADEAYQFNAFAQGCYFQSFKKTMMQLGPPYSSLELISFISGSAGILGECGLRCGCCEMVNLGEDVVKVYKKSICIKMCPGVVGQIALDCMICPPLPTQPSYQTFIQEWTDVMLSLNEKAMILIKCLNEIDGFECKPQTAATFVFPKIHLPEKVIEEAKMKGQSPDTFYAMSLLEETGICTQAGTIYGQLPGTYHLRLTILPSKEKILKMMEMIRRFHCSFTIKYS</sequence>
<comment type="pathway">
    <text evidence="10">Amino-acid degradation; L-alanine degradation via transaminase pathway; pyruvate from L-alanine: step 1/1.</text>
</comment>
<comment type="caution">
    <text evidence="20">The sequence shown here is derived from an EMBL/GenBank/DDBJ whole genome shotgun (WGS) entry which is preliminary data.</text>
</comment>
<accession>A0A8X6IRS8</accession>
<dbReference type="InterPro" id="IPR015422">
    <property type="entry name" value="PyrdxlP-dep_Trfase_small"/>
</dbReference>
<evidence type="ECO:0000256" key="17">
    <source>
        <dbReference type="ARBA" id="ARBA00080231"/>
    </source>
</evidence>
<dbReference type="EC" id="2.6.1.2" evidence="12"/>
<dbReference type="InterPro" id="IPR015421">
    <property type="entry name" value="PyrdxlP-dep_Trfase_major"/>
</dbReference>
<comment type="function">
    <text evidence="14">Catalyzes the reversible transamination between alanine and 2-oxoglutarate to form pyruvate and glutamate. Participates in cellular nitrogen metabolism and also in liver gluconeogenesis starting with precursors transported from skeletal muscles.</text>
</comment>
<dbReference type="Pfam" id="PF00155">
    <property type="entry name" value="Aminotran_1_2"/>
    <property type="match status" value="1"/>
</dbReference>
<keyword evidence="9" id="KW-0007">Acetylation</keyword>
<dbReference type="GO" id="GO:0004021">
    <property type="term" value="F:L-alanine:2-oxoglutarate aminotransferase activity"/>
    <property type="evidence" value="ECO:0007669"/>
    <property type="project" value="UniProtKB-EC"/>
</dbReference>
<dbReference type="GO" id="GO:0030170">
    <property type="term" value="F:pyridoxal phosphate binding"/>
    <property type="evidence" value="ECO:0007669"/>
    <property type="project" value="InterPro"/>
</dbReference>
<dbReference type="AlphaFoldDB" id="A0A8X6IRS8"/>
<evidence type="ECO:0000256" key="3">
    <source>
        <dbReference type="ARBA" id="ARBA00011738"/>
    </source>
</evidence>
<dbReference type="CDD" id="cd00609">
    <property type="entry name" value="AAT_like"/>
    <property type="match status" value="1"/>
</dbReference>
<dbReference type="FunFam" id="1.10.287.1970:FF:000001">
    <property type="entry name" value="Alanine aminotransferase 2"/>
    <property type="match status" value="1"/>
</dbReference>
<dbReference type="FunFam" id="3.40.640.10:FF:000236">
    <property type="entry name" value="Alanine aminotransferase 2"/>
    <property type="match status" value="1"/>
</dbReference>
<evidence type="ECO:0000256" key="5">
    <source>
        <dbReference type="ARBA" id="ARBA00022553"/>
    </source>
</evidence>
<dbReference type="Gene3D" id="3.40.640.10">
    <property type="entry name" value="Type I PLP-dependent aspartate aminotransferase-like (Major domain)"/>
    <property type="match status" value="1"/>
</dbReference>
<keyword evidence="5" id="KW-0597">Phosphoprotein</keyword>
<keyword evidence="21" id="KW-1185">Reference proteome</keyword>
<evidence type="ECO:0000256" key="10">
    <source>
        <dbReference type="ARBA" id="ARBA00025708"/>
    </source>
</evidence>
<dbReference type="InterPro" id="IPR004839">
    <property type="entry name" value="Aminotransferase_I/II_large"/>
</dbReference>
<keyword evidence="8" id="KW-0663">Pyridoxal phosphate</keyword>
<dbReference type="SUPFAM" id="SSF53383">
    <property type="entry name" value="PLP-dependent transferases"/>
    <property type="match status" value="1"/>
</dbReference>
<evidence type="ECO:0000256" key="6">
    <source>
        <dbReference type="ARBA" id="ARBA00022576"/>
    </source>
</evidence>
<comment type="catalytic activity">
    <reaction evidence="13">
        <text>L-alanine + 2-oxoglutarate = pyruvate + L-glutamate</text>
        <dbReference type="Rhea" id="RHEA:19453"/>
        <dbReference type="ChEBI" id="CHEBI:15361"/>
        <dbReference type="ChEBI" id="CHEBI:16810"/>
        <dbReference type="ChEBI" id="CHEBI:29985"/>
        <dbReference type="ChEBI" id="CHEBI:57972"/>
        <dbReference type="EC" id="2.6.1.2"/>
    </reaction>
</comment>
<proteinExistence type="inferred from homology"/>
<comment type="subcellular location">
    <subcellularLocation>
        <location evidence="2">Cytoplasm</location>
    </subcellularLocation>
</comment>
<dbReference type="PANTHER" id="PTHR11751:SF29">
    <property type="entry name" value="ALANINE TRANSAMINASE"/>
    <property type="match status" value="1"/>
</dbReference>
<evidence type="ECO:0000256" key="7">
    <source>
        <dbReference type="ARBA" id="ARBA00022679"/>
    </source>
</evidence>
<protein>
    <recommendedName>
        <fullName evidence="15">Alanine aminotransferase 1</fullName>
        <ecNumber evidence="12">2.6.1.2</ecNumber>
    </recommendedName>
    <alternativeName>
        <fullName evidence="17">Glutamate pyruvate transaminase 1</fullName>
    </alternativeName>
    <alternativeName>
        <fullName evidence="16">Glutamic--alanine transaminase 1</fullName>
    </alternativeName>
    <alternativeName>
        <fullName evidence="18">Glutamic--pyruvic transaminase 1</fullName>
    </alternativeName>
</protein>
<dbReference type="FunFam" id="3.90.1150.10:FF:000140">
    <property type="entry name" value="alanine aminotransferase 1"/>
    <property type="match status" value="1"/>
</dbReference>
<dbReference type="InterPro" id="IPR015424">
    <property type="entry name" value="PyrdxlP-dep_Trfase"/>
</dbReference>
<keyword evidence="7" id="KW-0808">Transferase</keyword>